<gene>
    <name evidence="10" type="primary">LOC116197080</name>
    <name evidence="7" type="ORF">CDL15_Pgr005881</name>
</gene>
<dbReference type="PANTHER" id="PTHR46293">
    <property type="entry name" value="E3 UBIQUITIN PROTEIN LIGASE DRIP1"/>
    <property type="match status" value="1"/>
</dbReference>
<feature type="domain" description="RING-type" evidence="6">
    <location>
        <begin position="19"/>
        <end position="60"/>
    </location>
</feature>
<feature type="region of interest" description="Disordered" evidence="5">
    <location>
        <begin position="225"/>
        <end position="249"/>
    </location>
</feature>
<dbReference type="SUPFAM" id="SSF57850">
    <property type="entry name" value="RING/U-box"/>
    <property type="match status" value="1"/>
</dbReference>
<evidence type="ECO:0000313" key="10">
    <source>
        <dbReference type="RefSeq" id="XP_031382961.1"/>
    </source>
</evidence>
<evidence type="ECO:0000259" key="6">
    <source>
        <dbReference type="PROSITE" id="PS50089"/>
    </source>
</evidence>
<dbReference type="GeneID" id="116197080"/>
<dbReference type="Pfam" id="PF13923">
    <property type="entry name" value="zf-C3HC4_2"/>
    <property type="match status" value="1"/>
</dbReference>
<dbReference type="OrthoDB" id="1305878at2759"/>
<dbReference type="CDD" id="cd16525">
    <property type="entry name" value="RING-HC_PCGF"/>
    <property type="match status" value="1"/>
</dbReference>
<keyword evidence="3" id="KW-0862">Zinc</keyword>
<evidence type="ECO:0000256" key="1">
    <source>
        <dbReference type="ARBA" id="ARBA00022723"/>
    </source>
</evidence>
<dbReference type="InterPro" id="IPR013083">
    <property type="entry name" value="Znf_RING/FYVE/PHD"/>
</dbReference>
<dbReference type="PROSITE" id="PS00518">
    <property type="entry name" value="ZF_RING_1"/>
    <property type="match status" value="1"/>
</dbReference>
<feature type="region of interest" description="Disordered" evidence="5">
    <location>
        <begin position="261"/>
        <end position="289"/>
    </location>
</feature>
<dbReference type="Gene3D" id="3.30.40.10">
    <property type="entry name" value="Zinc/RING finger domain, C3HC4 (zinc finger)"/>
    <property type="match status" value="1"/>
</dbReference>
<feature type="compositionally biased region" description="Basic and acidic residues" evidence="5">
    <location>
        <begin position="181"/>
        <end position="211"/>
    </location>
</feature>
<evidence type="ECO:0000313" key="7">
    <source>
        <dbReference type="EMBL" id="OWM71693.1"/>
    </source>
</evidence>
<sequence length="468" mass="51506">MGGQAVKVKREKIEACMKCPICKKLLKEATTISLCLHTFCRKCIYEKLSDEEVDCCPECNIDLGCLPVEKLRPDHNLQDIRAKIFPLKRRKINAPEVFAPAPPQPKKKERLLSSLVVSAPKVSMQTGPTGRRTKAFGRRAATSRNSTFVFEEPNNKKKEDSSAEDAAVGSSSQDSPNKLNKRQESSPDEPSNERKLSVDRENGTDSKDGKFDLWTPLNCLVEAANRTKSSKQSSSHPHLAESANGTKSSKLNLQAISLSKMEQASGPTHNPESKTKSEVPNTPEGSLSMPKAKIKDLGLKMKLLEDKNGTSSLAGSGIVKRKRARGVGVKKASASETVGPSAQLLLDASAGKRNRRNHPVWFSLVASEDQKGEVSLPQISARYLMIKDGNIPVSIIQKYIVNKLHLTDESEVEILCRGQPMEPTLQLHHLVDLWFRTAATSKRLTASVGTSAKDFVMVLSYCRKVQRP</sequence>
<keyword evidence="2 4" id="KW-0863">Zinc-finger</keyword>
<evidence type="ECO:0000313" key="9">
    <source>
        <dbReference type="Proteomes" id="UP000515151"/>
    </source>
</evidence>
<accession>A0A218WGN3</accession>
<keyword evidence="9" id="KW-1185">Reference proteome</keyword>
<evidence type="ECO:0000256" key="3">
    <source>
        <dbReference type="ARBA" id="ARBA00022833"/>
    </source>
</evidence>
<feature type="compositionally biased region" description="Polar residues" evidence="5">
    <location>
        <begin position="261"/>
        <end position="270"/>
    </location>
</feature>
<organism evidence="7 8">
    <name type="scientific">Punica granatum</name>
    <name type="common">Pomegranate</name>
    <dbReference type="NCBI Taxonomy" id="22663"/>
    <lineage>
        <taxon>Eukaryota</taxon>
        <taxon>Viridiplantae</taxon>
        <taxon>Streptophyta</taxon>
        <taxon>Embryophyta</taxon>
        <taxon>Tracheophyta</taxon>
        <taxon>Spermatophyta</taxon>
        <taxon>Magnoliopsida</taxon>
        <taxon>eudicotyledons</taxon>
        <taxon>Gunneridae</taxon>
        <taxon>Pentapetalae</taxon>
        <taxon>rosids</taxon>
        <taxon>malvids</taxon>
        <taxon>Myrtales</taxon>
        <taxon>Lythraceae</taxon>
        <taxon>Punica</taxon>
    </lineage>
</organism>
<feature type="compositionally biased region" description="Polar residues" evidence="5">
    <location>
        <begin position="226"/>
        <end position="236"/>
    </location>
</feature>
<dbReference type="InterPro" id="IPR017907">
    <property type="entry name" value="Znf_RING_CS"/>
</dbReference>
<dbReference type="EMBL" id="MTKT01004399">
    <property type="protein sequence ID" value="OWM71693.1"/>
    <property type="molecule type" value="Genomic_DNA"/>
</dbReference>
<proteinExistence type="predicted"/>
<dbReference type="RefSeq" id="XP_031382961.1">
    <property type="nucleotide sequence ID" value="XM_031527101.1"/>
</dbReference>
<dbReference type="PROSITE" id="PS50089">
    <property type="entry name" value="ZF_RING_2"/>
    <property type="match status" value="1"/>
</dbReference>
<evidence type="ECO:0000256" key="4">
    <source>
        <dbReference type="PROSITE-ProRule" id="PRU00175"/>
    </source>
</evidence>
<dbReference type="GO" id="GO:0004842">
    <property type="term" value="F:ubiquitin-protein transferase activity"/>
    <property type="evidence" value="ECO:0007669"/>
    <property type="project" value="InterPro"/>
</dbReference>
<protein>
    <submittedName>
        <fullName evidence="10">E3 ubiquitin protein ligase DRIP2-like</fullName>
    </submittedName>
</protein>
<evidence type="ECO:0000313" key="8">
    <source>
        <dbReference type="Proteomes" id="UP000197138"/>
    </source>
</evidence>
<dbReference type="InterPro" id="IPR044807">
    <property type="entry name" value="DRIP1-like"/>
</dbReference>
<dbReference type="PANTHER" id="PTHR46293:SF1">
    <property type="entry name" value="OS03G0632800 PROTEIN"/>
    <property type="match status" value="1"/>
</dbReference>
<dbReference type="InterPro" id="IPR001841">
    <property type="entry name" value="Znf_RING"/>
</dbReference>
<dbReference type="Proteomes" id="UP000197138">
    <property type="component" value="Unassembled WGS sequence"/>
</dbReference>
<feature type="compositionally biased region" description="Polar residues" evidence="5">
    <location>
        <begin position="169"/>
        <end position="178"/>
    </location>
</feature>
<reference evidence="10" key="4">
    <citation type="submission" date="2025-04" db="UniProtKB">
        <authorList>
            <consortium name="RefSeq"/>
        </authorList>
    </citation>
    <scope>IDENTIFICATION</scope>
    <source>
        <tissue evidence="10">Leaf</tissue>
    </source>
</reference>
<dbReference type="SMART" id="SM00184">
    <property type="entry name" value="RING"/>
    <property type="match status" value="1"/>
</dbReference>
<evidence type="ECO:0000256" key="2">
    <source>
        <dbReference type="ARBA" id="ARBA00022771"/>
    </source>
</evidence>
<reference evidence="7" key="2">
    <citation type="submission" date="2017-06" db="EMBL/GenBank/DDBJ databases">
        <title>The pomegranate genome and the genomics of punicalagin biosynthesis.</title>
        <authorList>
            <person name="Xu C."/>
        </authorList>
    </citation>
    <scope>NUCLEOTIDE SEQUENCE [LARGE SCALE GENOMIC DNA]</scope>
    <source>
        <tissue evidence="7">Fresh leaf</tissue>
    </source>
</reference>
<reference evidence="8" key="1">
    <citation type="journal article" date="2017" name="Plant J.">
        <title>The pomegranate (Punica granatum L.) genome and the genomics of punicalagin biosynthesis.</title>
        <authorList>
            <person name="Qin G."/>
            <person name="Xu C."/>
            <person name="Ming R."/>
            <person name="Tang H."/>
            <person name="Guyot R."/>
            <person name="Kramer E.M."/>
            <person name="Hu Y."/>
            <person name="Yi X."/>
            <person name="Qi Y."/>
            <person name="Xu X."/>
            <person name="Gao Z."/>
            <person name="Pan H."/>
            <person name="Jian J."/>
            <person name="Tian Y."/>
            <person name="Yue Z."/>
            <person name="Xu Y."/>
        </authorList>
    </citation>
    <scope>NUCLEOTIDE SEQUENCE [LARGE SCALE GENOMIC DNA]</scope>
    <source>
        <strain evidence="8">cv. Dabenzi</strain>
    </source>
</reference>
<name>A0A218WGN3_PUNGR</name>
<dbReference type="Proteomes" id="UP000515151">
    <property type="component" value="Chromosome 2"/>
</dbReference>
<evidence type="ECO:0000256" key="5">
    <source>
        <dbReference type="SAM" id="MobiDB-lite"/>
    </source>
</evidence>
<dbReference type="GO" id="GO:0008270">
    <property type="term" value="F:zinc ion binding"/>
    <property type="evidence" value="ECO:0007669"/>
    <property type="project" value="UniProtKB-KW"/>
</dbReference>
<dbReference type="Gene3D" id="3.10.20.90">
    <property type="entry name" value="Phosphatidylinositol 3-kinase Catalytic Subunit, Chain A, domain 1"/>
    <property type="match status" value="1"/>
</dbReference>
<dbReference type="AlphaFoldDB" id="A0A218WGN3"/>
<reference evidence="9" key="3">
    <citation type="journal article" date="2020" name="Plant Biotechnol. J.">
        <title>The pomegranate (Punica granatum L.) draft genome dissects genetic divergence between soft- and hard-seeded cultivars.</title>
        <authorList>
            <person name="Luo X."/>
            <person name="Li H."/>
            <person name="Wu Z."/>
            <person name="Yao W."/>
            <person name="Zhao P."/>
            <person name="Cao D."/>
            <person name="Yu H."/>
            <person name="Li K."/>
            <person name="Poudel K."/>
            <person name="Zhao D."/>
            <person name="Zhang F."/>
            <person name="Xia X."/>
            <person name="Chen L."/>
            <person name="Wang Q."/>
            <person name="Jing D."/>
            <person name="Cao S."/>
        </authorList>
    </citation>
    <scope>NUCLEOTIDE SEQUENCE [LARGE SCALE GENOMIC DNA]</scope>
</reference>
<feature type="region of interest" description="Disordered" evidence="5">
    <location>
        <begin position="122"/>
        <end position="212"/>
    </location>
</feature>
<keyword evidence="1" id="KW-0479">Metal-binding</keyword>